<dbReference type="Pfam" id="PF07690">
    <property type="entry name" value="MFS_1"/>
    <property type="match status" value="1"/>
</dbReference>
<name>A0A9C7G6I1_9BACI</name>
<evidence type="ECO:0000256" key="3">
    <source>
        <dbReference type="ARBA" id="ARBA00022692"/>
    </source>
</evidence>
<feature type="transmembrane region" description="Helical" evidence="6">
    <location>
        <begin position="106"/>
        <end position="127"/>
    </location>
</feature>
<keyword evidence="3 6" id="KW-0812">Transmembrane</keyword>
<feature type="transmembrane region" description="Helical" evidence="6">
    <location>
        <begin position="352"/>
        <end position="373"/>
    </location>
</feature>
<dbReference type="SUPFAM" id="SSF103473">
    <property type="entry name" value="MFS general substrate transporter"/>
    <property type="match status" value="1"/>
</dbReference>
<dbReference type="AlphaFoldDB" id="A0A9C7G6I1"/>
<accession>A0A9C7G6I1</accession>
<comment type="subcellular location">
    <subcellularLocation>
        <location evidence="1">Cell membrane</location>
        <topology evidence="1">Multi-pass membrane protein</topology>
    </subcellularLocation>
</comment>
<keyword evidence="4 6" id="KW-1133">Transmembrane helix</keyword>
<evidence type="ECO:0000313" key="8">
    <source>
        <dbReference type="EMBL" id="CAG9606470.1"/>
    </source>
</evidence>
<feature type="transmembrane region" description="Helical" evidence="6">
    <location>
        <begin position="227"/>
        <end position="248"/>
    </location>
</feature>
<dbReference type="GO" id="GO:0022857">
    <property type="term" value="F:transmembrane transporter activity"/>
    <property type="evidence" value="ECO:0007669"/>
    <property type="project" value="InterPro"/>
</dbReference>
<evidence type="ECO:0000256" key="2">
    <source>
        <dbReference type="ARBA" id="ARBA00022448"/>
    </source>
</evidence>
<dbReference type="RefSeq" id="WP_230494757.1">
    <property type="nucleotide sequence ID" value="NZ_CAKJTG010000001.1"/>
</dbReference>
<feature type="transmembrane region" description="Helical" evidence="6">
    <location>
        <begin position="260"/>
        <end position="281"/>
    </location>
</feature>
<sequence>MDDNFKSVKQNEKFSILNGVASTIVASTSNNYFSLFAISVLGATNYQVGLISSLPQFIGMFAMIIGSFILSRLEEKKKFTAISILFTRLFVFSMVFIMFVPPEYRSWVFVLLIGLMNFPGSFMLLSWQSLIGDLIPDQRRNSFFSERNRILTIVGMITTFLMGIILQQFDKANPLPYQILFFIAFVFGIVEVYYLFKHVEHKKEKPVKPIKQKRLTLKWDVFKDKRFVIFLICSLYFNFTWQMAWSLFNIYQIKYAYANGLWISLFTVANQISQVISYKWWGRMADKHGNAKMLIFVSLGMASAPLLTVLSTNLYYLIVVNVFTGLFVAGTVLILFNQLLEVTKEENRSSYIANYNILLAIIGFIAPQFGVFLLEISNINIAMTTSTIFRASSAFVFIWLYISLKKKYPASPLMLNQK</sequence>
<feature type="transmembrane region" description="Helical" evidence="6">
    <location>
        <begin position="48"/>
        <end position="70"/>
    </location>
</feature>
<dbReference type="InterPro" id="IPR036259">
    <property type="entry name" value="MFS_trans_sf"/>
</dbReference>
<feature type="domain" description="Major facilitator superfamily (MFS) profile" evidence="7">
    <location>
        <begin position="226"/>
        <end position="418"/>
    </location>
</feature>
<evidence type="ECO:0000256" key="5">
    <source>
        <dbReference type="ARBA" id="ARBA00023136"/>
    </source>
</evidence>
<evidence type="ECO:0000259" key="7">
    <source>
        <dbReference type="PROSITE" id="PS50850"/>
    </source>
</evidence>
<dbReference type="InterPro" id="IPR020846">
    <property type="entry name" value="MFS_dom"/>
</dbReference>
<dbReference type="GO" id="GO:0005886">
    <property type="term" value="C:plasma membrane"/>
    <property type="evidence" value="ECO:0007669"/>
    <property type="project" value="UniProtKB-SubCell"/>
</dbReference>
<feature type="transmembrane region" description="Helical" evidence="6">
    <location>
        <begin position="293"/>
        <end position="310"/>
    </location>
</feature>
<feature type="transmembrane region" description="Helical" evidence="6">
    <location>
        <begin position="20"/>
        <end position="42"/>
    </location>
</feature>
<proteinExistence type="predicted"/>
<feature type="transmembrane region" description="Helical" evidence="6">
    <location>
        <begin position="175"/>
        <end position="196"/>
    </location>
</feature>
<evidence type="ECO:0000256" key="6">
    <source>
        <dbReference type="SAM" id="Phobius"/>
    </source>
</evidence>
<keyword evidence="9" id="KW-1185">Reference proteome</keyword>
<keyword evidence="5 6" id="KW-0472">Membrane</keyword>
<evidence type="ECO:0000256" key="4">
    <source>
        <dbReference type="ARBA" id="ARBA00022989"/>
    </source>
</evidence>
<dbReference type="Proteomes" id="UP000789845">
    <property type="component" value="Unassembled WGS sequence"/>
</dbReference>
<evidence type="ECO:0000256" key="1">
    <source>
        <dbReference type="ARBA" id="ARBA00004651"/>
    </source>
</evidence>
<dbReference type="InterPro" id="IPR052528">
    <property type="entry name" value="Sugar_transport-like"/>
</dbReference>
<dbReference type="PROSITE" id="PS50850">
    <property type="entry name" value="MFS"/>
    <property type="match status" value="1"/>
</dbReference>
<feature type="transmembrane region" description="Helical" evidence="6">
    <location>
        <begin position="379"/>
        <end position="402"/>
    </location>
</feature>
<feature type="transmembrane region" description="Helical" evidence="6">
    <location>
        <begin position="148"/>
        <end position="169"/>
    </location>
</feature>
<dbReference type="PANTHER" id="PTHR23526:SF2">
    <property type="entry name" value="MAJOR FACILITATOR SUPERFAMILY (MFS) PROFILE DOMAIN-CONTAINING PROTEIN"/>
    <property type="match status" value="1"/>
</dbReference>
<dbReference type="Gene3D" id="1.20.1250.20">
    <property type="entry name" value="MFS general substrate transporter like domains"/>
    <property type="match status" value="2"/>
</dbReference>
<reference evidence="8" key="1">
    <citation type="submission" date="2021-10" db="EMBL/GenBank/DDBJ databases">
        <authorList>
            <person name="Criscuolo A."/>
        </authorList>
    </citation>
    <scope>NUCLEOTIDE SEQUENCE</scope>
    <source>
        <strain evidence="8">CIP111885</strain>
    </source>
</reference>
<evidence type="ECO:0000313" key="9">
    <source>
        <dbReference type="Proteomes" id="UP000789845"/>
    </source>
</evidence>
<keyword evidence="2" id="KW-0813">Transport</keyword>
<dbReference type="InterPro" id="IPR011701">
    <property type="entry name" value="MFS"/>
</dbReference>
<comment type="caution">
    <text evidence="8">The sequence shown here is derived from an EMBL/GenBank/DDBJ whole genome shotgun (WGS) entry which is preliminary data.</text>
</comment>
<gene>
    <name evidence="8" type="ORF">NEOCIP111885_00158</name>
</gene>
<feature type="transmembrane region" description="Helical" evidence="6">
    <location>
        <begin position="82"/>
        <end position="100"/>
    </location>
</feature>
<feature type="transmembrane region" description="Helical" evidence="6">
    <location>
        <begin position="316"/>
        <end position="340"/>
    </location>
</feature>
<protein>
    <recommendedName>
        <fullName evidence="7">Major facilitator superfamily (MFS) profile domain-containing protein</fullName>
    </recommendedName>
</protein>
<organism evidence="8 9">
    <name type="scientific">Pseudoneobacillus rhizosphaerae</name>
    <dbReference type="NCBI Taxonomy" id="2880968"/>
    <lineage>
        <taxon>Bacteria</taxon>
        <taxon>Bacillati</taxon>
        <taxon>Bacillota</taxon>
        <taxon>Bacilli</taxon>
        <taxon>Bacillales</taxon>
        <taxon>Bacillaceae</taxon>
        <taxon>Pseudoneobacillus</taxon>
    </lineage>
</organism>
<dbReference type="EMBL" id="CAKJTG010000001">
    <property type="protein sequence ID" value="CAG9606470.1"/>
    <property type="molecule type" value="Genomic_DNA"/>
</dbReference>
<dbReference type="PANTHER" id="PTHR23526">
    <property type="entry name" value="INTEGRAL MEMBRANE TRANSPORT PROTEIN-RELATED"/>
    <property type="match status" value="1"/>
</dbReference>